<dbReference type="Proteomes" id="UP001189429">
    <property type="component" value="Unassembled WGS sequence"/>
</dbReference>
<organism evidence="1 2">
    <name type="scientific">Prorocentrum cordatum</name>
    <dbReference type="NCBI Taxonomy" id="2364126"/>
    <lineage>
        <taxon>Eukaryota</taxon>
        <taxon>Sar</taxon>
        <taxon>Alveolata</taxon>
        <taxon>Dinophyceae</taxon>
        <taxon>Prorocentrales</taxon>
        <taxon>Prorocentraceae</taxon>
        <taxon>Prorocentrum</taxon>
    </lineage>
</organism>
<name>A0ABN9SKV5_9DINO</name>
<evidence type="ECO:0000313" key="1">
    <source>
        <dbReference type="EMBL" id="CAK0832406.1"/>
    </source>
</evidence>
<gene>
    <name evidence="1" type="ORF">PCOR1329_LOCUS30430</name>
</gene>
<dbReference type="EMBL" id="CAUYUJ010011687">
    <property type="protein sequence ID" value="CAK0832406.1"/>
    <property type="molecule type" value="Genomic_DNA"/>
</dbReference>
<reference evidence="1" key="1">
    <citation type="submission" date="2023-10" db="EMBL/GenBank/DDBJ databases">
        <authorList>
            <person name="Chen Y."/>
            <person name="Shah S."/>
            <person name="Dougan E. K."/>
            <person name="Thang M."/>
            <person name="Chan C."/>
        </authorList>
    </citation>
    <scope>NUCLEOTIDE SEQUENCE [LARGE SCALE GENOMIC DNA]</scope>
</reference>
<feature type="non-terminal residue" evidence="1">
    <location>
        <position position="1"/>
    </location>
</feature>
<sequence length="99" mass="10613">GEKHFGAVSAAALLQTPRAALAQLQGGRRGTPLQDSLAQFLADRARSTGSKLLSLVAERVAADPFEKVKKMVKDLIVKLMEEATAETEHKVALLVCQES</sequence>
<protein>
    <submittedName>
        <fullName evidence="1">Uncharacterized protein</fullName>
    </submittedName>
</protein>
<accession>A0ABN9SKV5</accession>
<proteinExistence type="predicted"/>
<keyword evidence="2" id="KW-1185">Reference proteome</keyword>
<comment type="caution">
    <text evidence="1">The sequence shown here is derived from an EMBL/GenBank/DDBJ whole genome shotgun (WGS) entry which is preliminary data.</text>
</comment>
<evidence type="ECO:0000313" key="2">
    <source>
        <dbReference type="Proteomes" id="UP001189429"/>
    </source>
</evidence>